<dbReference type="InterPro" id="IPR017985">
    <property type="entry name" value="MeTrfase_CN4_CS"/>
</dbReference>
<proteinExistence type="inferred from homology"/>
<feature type="domain" description="DNA methylase N-4/N-6" evidence="9">
    <location>
        <begin position="31"/>
        <end position="287"/>
    </location>
</feature>
<sequence length="317" mass="36843">MNKQLEQVIQQDIVENTDCREILRKIPKESIDLLVTSPPYWAKRVYNEDEEGELGSEPTPEEFVKVLADYFDIFRPYIKKEGNLFVNIGDTFFGSGAGAWNKYLDEEGNTTSFQKERKEKYFTLKPLQPKLKQDGKLYQNKQLLLIPSRFAIEMQSRGWILRDDIIWRKPNRIPASVKDRFNNTYEHVFHFVQAKKYYFDLDSVKIMGANGKLKNPGDVWDINTQPLRGSHTATFPEALVDICIKCGSPKNGLVFDPFMGTGTSWIVARRLNRRFIGSEINPEFYQFSIKRFLESLSERNKEHGETIPSNTQTHLDI</sequence>
<evidence type="ECO:0000313" key="10">
    <source>
        <dbReference type="EMBL" id="AAM03022.1"/>
    </source>
</evidence>
<evidence type="ECO:0000256" key="7">
    <source>
        <dbReference type="ARBA" id="ARBA00049120"/>
    </source>
</evidence>
<dbReference type="GO" id="GO:0009307">
    <property type="term" value="P:DNA restriction-modification system"/>
    <property type="evidence" value="ECO:0007669"/>
    <property type="project" value="UniProtKB-KW"/>
</dbReference>
<dbReference type="GO" id="GO:0032259">
    <property type="term" value="P:methylation"/>
    <property type="evidence" value="ECO:0007669"/>
    <property type="project" value="UniProtKB-KW"/>
</dbReference>
<organism evidence="10">
    <name type="scientific">Brevibacillus centrosporus</name>
    <dbReference type="NCBI Taxonomy" id="54910"/>
    <lineage>
        <taxon>Bacteria</taxon>
        <taxon>Bacillati</taxon>
        <taxon>Bacillota</taxon>
        <taxon>Bacilli</taxon>
        <taxon>Bacillales</taxon>
        <taxon>Paenibacillaceae</taxon>
        <taxon>Brevibacillus</taxon>
    </lineage>
</organism>
<dbReference type="Gene3D" id="3.40.50.150">
    <property type="entry name" value="Vaccinia Virus protein VP39"/>
    <property type="match status" value="1"/>
</dbReference>
<dbReference type="PRINTS" id="PR00508">
    <property type="entry name" value="S21N4MTFRASE"/>
</dbReference>
<dbReference type="GO" id="GO:0008170">
    <property type="term" value="F:N-methyltransferase activity"/>
    <property type="evidence" value="ECO:0007669"/>
    <property type="project" value="InterPro"/>
</dbReference>
<dbReference type="PANTHER" id="PTHR13370:SF3">
    <property type="entry name" value="TRNA (GUANINE(10)-N2)-METHYLTRANSFERASE HOMOLOG"/>
    <property type="match status" value="1"/>
</dbReference>
<dbReference type="REBASE" id="3300">
    <property type="entry name" value="M2.BcnI"/>
</dbReference>
<comment type="similarity">
    <text evidence="1">Belongs to the N(4)/N(6)-methyltransferase family. N(4) subfamily.</text>
</comment>
<evidence type="ECO:0000256" key="4">
    <source>
        <dbReference type="ARBA" id="ARBA00022691"/>
    </source>
</evidence>
<dbReference type="InterPro" id="IPR029063">
    <property type="entry name" value="SAM-dependent_MTases_sf"/>
</dbReference>
<dbReference type="GO" id="GO:0015667">
    <property type="term" value="F:site-specific DNA-methyltransferase (cytosine-N4-specific) activity"/>
    <property type="evidence" value="ECO:0007669"/>
    <property type="project" value="UniProtKB-EC"/>
</dbReference>
<keyword evidence="5" id="KW-0680">Restriction system</keyword>
<dbReference type="PROSITE" id="PS00093">
    <property type="entry name" value="N4_MTASE"/>
    <property type="match status" value="1"/>
</dbReference>
<evidence type="ECO:0000256" key="8">
    <source>
        <dbReference type="RuleBase" id="RU362026"/>
    </source>
</evidence>
<evidence type="ECO:0000256" key="3">
    <source>
        <dbReference type="ARBA" id="ARBA00022679"/>
    </source>
</evidence>
<keyword evidence="6" id="KW-0238">DNA-binding</keyword>
<keyword evidence="2" id="KW-0489">Methyltransferase</keyword>
<evidence type="ECO:0000256" key="1">
    <source>
        <dbReference type="ARBA" id="ARBA00010203"/>
    </source>
</evidence>
<dbReference type="PANTHER" id="PTHR13370">
    <property type="entry name" value="RNA METHYLASE-RELATED"/>
    <property type="match status" value="1"/>
</dbReference>
<comment type="catalytic activity">
    <reaction evidence="7">
        <text>a 2'-deoxycytidine in DNA + S-adenosyl-L-methionine = an N(4)-methyl-2'-deoxycytidine in DNA + S-adenosyl-L-homocysteine + H(+)</text>
        <dbReference type="Rhea" id="RHEA:16857"/>
        <dbReference type="Rhea" id="RHEA-COMP:11369"/>
        <dbReference type="Rhea" id="RHEA-COMP:13674"/>
        <dbReference type="ChEBI" id="CHEBI:15378"/>
        <dbReference type="ChEBI" id="CHEBI:57856"/>
        <dbReference type="ChEBI" id="CHEBI:59789"/>
        <dbReference type="ChEBI" id="CHEBI:85452"/>
        <dbReference type="ChEBI" id="CHEBI:137933"/>
        <dbReference type="EC" id="2.1.1.113"/>
    </reaction>
</comment>
<accession>Q8RNV7</accession>
<keyword evidence="3" id="KW-0808">Transferase</keyword>
<protein>
    <recommendedName>
        <fullName evidence="8">Methyltransferase</fullName>
        <ecNumber evidence="8">2.1.1.-</ecNumber>
    </recommendedName>
</protein>
<dbReference type="SUPFAM" id="SSF53335">
    <property type="entry name" value="S-adenosyl-L-methionine-dependent methyltransferases"/>
    <property type="match status" value="1"/>
</dbReference>
<dbReference type="EC" id="2.1.1.-" evidence="8"/>
<dbReference type="Pfam" id="PF01555">
    <property type="entry name" value="N6_N4_Mtase"/>
    <property type="match status" value="1"/>
</dbReference>
<evidence type="ECO:0000256" key="5">
    <source>
        <dbReference type="ARBA" id="ARBA00022747"/>
    </source>
</evidence>
<name>Q8RNV7_9BACL</name>
<dbReference type="InterPro" id="IPR002941">
    <property type="entry name" value="DNA_methylase_N4/N6"/>
</dbReference>
<dbReference type="GO" id="GO:0003677">
    <property type="term" value="F:DNA binding"/>
    <property type="evidence" value="ECO:0007669"/>
    <property type="project" value="UniProtKB-KW"/>
</dbReference>
<dbReference type="InterPro" id="IPR001091">
    <property type="entry name" value="RM_Methyltransferase"/>
</dbReference>
<keyword evidence="4" id="KW-0949">S-adenosyl-L-methionine</keyword>
<gene>
    <name evidence="10" type="primary">bcnIMB</name>
</gene>
<dbReference type="AlphaFoldDB" id="Q8RNV7"/>
<dbReference type="GO" id="GO:0005737">
    <property type="term" value="C:cytoplasm"/>
    <property type="evidence" value="ECO:0007669"/>
    <property type="project" value="TreeGrafter"/>
</dbReference>
<evidence type="ECO:0000256" key="6">
    <source>
        <dbReference type="ARBA" id="ARBA00023125"/>
    </source>
</evidence>
<reference evidence="10" key="1">
    <citation type="journal article" date="2002" name="Nucleic Acids Res.">
        <title>Circular permutation of DNA cytosine-N4 methyltransferases: in vivo coexistence in the BcnI system and in vitro probing by hybrid formation.</title>
        <authorList>
            <person name="Vilkaitis G."/>
            <person name="Lubys A."/>
            <person name="Merkiene E."/>
            <person name="Timinskas A."/>
            <person name="Janulaitis A."/>
            <person name="Klimasauskas S."/>
        </authorList>
    </citation>
    <scope>NUCLEOTIDE SEQUENCE</scope>
    <source>
        <strain evidence="10">RFL1</strain>
    </source>
</reference>
<dbReference type="EMBL" id="AF472611">
    <property type="protein sequence ID" value="AAM03022.1"/>
    <property type="molecule type" value="Genomic_DNA"/>
</dbReference>
<evidence type="ECO:0000256" key="2">
    <source>
        <dbReference type="ARBA" id="ARBA00022603"/>
    </source>
</evidence>
<evidence type="ECO:0000259" key="9">
    <source>
        <dbReference type="Pfam" id="PF01555"/>
    </source>
</evidence>